<feature type="domain" description="C2" evidence="3">
    <location>
        <begin position="446"/>
        <end position="582"/>
    </location>
</feature>
<dbReference type="PANTHER" id="PTHR46129">
    <property type="entry name" value="SYNAPTOTAGMIN 14, ISOFORM D"/>
    <property type="match status" value="1"/>
</dbReference>
<evidence type="ECO:0000256" key="1">
    <source>
        <dbReference type="SAM" id="MobiDB-lite"/>
    </source>
</evidence>
<protein>
    <submittedName>
        <fullName evidence="5">Synaptotagmin-14 isoform X1</fullName>
    </submittedName>
</protein>
<dbReference type="RefSeq" id="XP_033164588.1">
    <property type="nucleotide sequence ID" value="XM_033308697.1"/>
</dbReference>
<keyword evidence="2" id="KW-0472">Membrane</keyword>
<dbReference type="Proteomes" id="UP000515162">
    <property type="component" value="Chromosome 3R"/>
</dbReference>
<dbReference type="InterPro" id="IPR035892">
    <property type="entry name" value="C2_domain_sf"/>
</dbReference>
<gene>
    <name evidence="5" type="primary">LOC117143843</name>
</gene>
<dbReference type="Gene3D" id="2.60.40.150">
    <property type="entry name" value="C2 domain"/>
    <property type="match status" value="2"/>
</dbReference>
<keyword evidence="2" id="KW-0812">Transmembrane</keyword>
<feature type="compositionally biased region" description="Low complexity" evidence="1">
    <location>
        <begin position="240"/>
        <end position="257"/>
    </location>
</feature>
<dbReference type="SUPFAM" id="SSF49562">
    <property type="entry name" value="C2 domain (Calcium/lipid-binding domain, CaLB)"/>
    <property type="match status" value="2"/>
</dbReference>
<evidence type="ECO:0000313" key="4">
    <source>
        <dbReference type="Proteomes" id="UP000515162"/>
    </source>
</evidence>
<evidence type="ECO:0000259" key="3">
    <source>
        <dbReference type="PROSITE" id="PS50004"/>
    </source>
</evidence>
<evidence type="ECO:0000256" key="2">
    <source>
        <dbReference type="SAM" id="Phobius"/>
    </source>
</evidence>
<feature type="transmembrane region" description="Helical" evidence="2">
    <location>
        <begin position="20"/>
        <end position="41"/>
    </location>
</feature>
<dbReference type="InterPro" id="IPR043541">
    <property type="entry name" value="SYT14/14L/16"/>
</dbReference>
<proteinExistence type="predicted"/>
<feature type="region of interest" description="Disordered" evidence="1">
    <location>
        <begin position="240"/>
        <end position="267"/>
    </location>
</feature>
<dbReference type="PANTHER" id="PTHR46129:SF2">
    <property type="entry name" value="SYNAPTOTAGMIN 14, ISOFORM D"/>
    <property type="match status" value="1"/>
</dbReference>
<dbReference type="SMART" id="SM00239">
    <property type="entry name" value="C2"/>
    <property type="match status" value="2"/>
</dbReference>
<dbReference type="Pfam" id="PF00168">
    <property type="entry name" value="C2"/>
    <property type="match status" value="2"/>
</dbReference>
<dbReference type="PROSITE" id="PS50004">
    <property type="entry name" value="C2"/>
    <property type="match status" value="2"/>
</dbReference>
<evidence type="ECO:0000313" key="5">
    <source>
        <dbReference type="RefSeq" id="XP_033164588.1"/>
    </source>
</evidence>
<dbReference type="FunFam" id="2.60.40.150:FF:000231">
    <property type="entry name" value="Predicted protein"/>
    <property type="match status" value="1"/>
</dbReference>
<reference evidence="5" key="1">
    <citation type="submission" date="2025-08" db="UniProtKB">
        <authorList>
            <consortium name="RefSeq"/>
        </authorList>
    </citation>
    <scope>IDENTIFICATION</scope>
    <source>
        <strain evidence="5">Mau12</strain>
        <tissue evidence="5">Whole Body</tissue>
    </source>
</reference>
<dbReference type="CDD" id="cd08389">
    <property type="entry name" value="C2A_Synaptotagmin-14_16"/>
    <property type="match status" value="1"/>
</dbReference>
<dbReference type="CTD" id="255928"/>
<dbReference type="GO" id="GO:0005543">
    <property type="term" value="F:phospholipid binding"/>
    <property type="evidence" value="ECO:0007669"/>
    <property type="project" value="TreeGrafter"/>
</dbReference>
<organism evidence="4 5">
    <name type="scientific">Drosophila mauritiana</name>
    <name type="common">Fruit fly</name>
    <dbReference type="NCBI Taxonomy" id="7226"/>
    <lineage>
        <taxon>Eukaryota</taxon>
        <taxon>Metazoa</taxon>
        <taxon>Ecdysozoa</taxon>
        <taxon>Arthropoda</taxon>
        <taxon>Hexapoda</taxon>
        <taxon>Insecta</taxon>
        <taxon>Pterygota</taxon>
        <taxon>Neoptera</taxon>
        <taxon>Endopterygota</taxon>
        <taxon>Diptera</taxon>
        <taxon>Brachycera</taxon>
        <taxon>Muscomorpha</taxon>
        <taxon>Ephydroidea</taxon>
        <taxon>Drosophilidae</taxon>
        <taxon>Drosophila</taxon>
        <taxon>Sophophora</taxon>
    </lineage>
</organism>
<dbReference type="InterPro" id="IPR000008">
    <property type="entry name" value="C2_dom"/>
</dbReference>
<sequence length="587" mass="65128">MIVTSASGLDSTPTLGTIEVTTLLGAFFGVLVLLLLLFLFISRKCCFHYRHAINCCDERHLAVKCVQKITRKRRYENTSSDSEEDILRRLRWHQQHQLGEKPGGYGLGISQANPLTAQSFNYHQAGAGADLQRVTVSRDPLAIAERGKVGIPSSHSECSSNDSMEVSVDSHTGILAGLSKATTTVPHPATAFRNPCTEHRAKTQALRYQHRVNVAAPLKPDKERDNVLVVPMVNAYSINNNNNNSITTSNNHPSSNNNDDEPLFDTSDLRSIKSDDLLVGVDQKEPPVQRGTIELELSLLYDAPMRKMTVHVMQAKNLPPLGSGQTTHTQVRMLMLPSKKQKLKTKIRSGENPQYMESFLLHRVNPEDVNNMGLRVRLYGCERLRKERLIGEAYVSFATVDLELETNLWLPLEPRNTSSGLGSTSDLLSLARSESAGSTSSMQHGGVSELLLGLSYNGVTGRLSVEIIKGSQFRSLTLNKAPDTYVKMVMVSSIGQEISRAKTSIRRGQPNPLFKETFAFQVALFQLNDVTLMISVYAKRHMKKNEMVGWFSLGLNSSGSEEVAHWADVCEMPKGEMLARWHVLVDS</sequence>
<dbReference type="AlphaFoldDB" id="A0A6P8K6X5"/>
<name>A0A6P8K6X5_DROMA</name>
<accession>A0A6P8K6X5</accession>
<feature type="domain" description="C2" evidence="3">
    <location>
        <begin position="289"/>
        <end position="410"/>
    </location>
</feature>
<dbReference type="GeneID" id="117143843"/>
<keyword evidence="2" id="KW-1133">Transmembrane helix</keyword>
<dbReference type="FunFam" id="2.60.40.150:FF:000062">
    <property type="entry name" value="synaptotagmin-14 isoform X1"/>
    <property type="match status" value="1"/>
</dbReference>
<keyword evidence="4" id="KW-1185">Reference proteome</keyword>
<dbReference type="CDD" id="cd08408">
    <property type="entry name" value="C2B_Synaptotagmin-14_16"/>
    <property type="match status" value="1"/>
</dbReference>